<evidence type="ECO:0000313" key="3">
    <source>
        <dbReference type="Proteomes" id="UP000255224"/>
    </source>
</evidence>
<sequence>MVNNGLVNQRPLLLPNEDDDKDPTDHKVVPGDTIYVEMQSIDHNIFTYYSALLQISGDGGPGAGVTPSNPPSNIDNGALGYFSAHTSQKKSIGDSVDQDRDGTDKGYS</sequence>
<feature type="compositionally biased region" description="Basic and acidic residues" evidence="1">
    <location>
        <begin position="97"/>
        <end position="108"/>
    </location>
</feature>
<evidence type="ECO:0000256" key="1">
    <source>
        <dbReference type="SAM" id="MobiDB-lite"/>
    </source>
</evidence>
<feature type="region of interest" description="Disordered" evidence="1">
    <location>
        <begin position="1"/>
        <end position="26"/>
    </location>
</feature>
<name>A0A376DTA5_CHRCU</name>
<gene>
    <name evidence="2" type="ORF">NCTC13533_01332</name>
</gene>
<organism evidence="2 3">
    <name type="scientific">Chryseobacterium carnipullorum</name>
    <dbReference type="NCBI Taxonomy" id="1124835"/>
    <lineage>
        <taxon>Bacteria</taxon>
        <taxon>Pseudomonadati</taxon>
        <taxon>Bacteroidota</taxon>
        <taxon>Flavobacteriia</taxon>
        <taxon>Flavobacteriales</taxon>
        <taxon>Weeksellaceae</taxon>
        <taxon>Chryseobacterium group</taxon>
        <taxon>Chryseobacterium</taxon>
    </lineage>
</organism>
<dbReference type="Pfam" id="PF14054">
    <property type="entry name" value="DUF4249"/>
    <property type="match status" value="1"/>
</dbReference>
<feature type="region of interest" description="Disordered" evidence="1">
    <location>
        <begin position="57"/>
        <end position="108"/>
    </location>
</feature>
<dbReference type="RefSeq" id="WP_228425929.1">
    <property type="nucleotide sequence ID" value="NZ_UFVQ01000003.1"/>
</dbReference>
<protein>
    <submittedName>
        <fullName evidence="2">Uncharacterized protein</fullName>
    </submittedName>
</protein>
<accession>A0A376DTA5</accession>
<dbReference type="AlphaFoldDB" id="A0A376DTA5"/>
<reference evidence="2 3" key="1">
    <citation type="submission" date="2018-06" db="EMBL/GenBank/DDBJ databases">
        <authorList>
            <consortium name="Pathogen Informatics"/>
            <person name="Doyle S."/>
        </authorList>
    </citation>
    <scope>NUCLEOTIDE SEQUENCE [LARGE SCALE GENOMIC DNA]</scope>
    <source>
        <strain evidence="2 3">NCTC13533</strain>
    </source>
</reference>
<dbReference type="EMBL" id="UFVQ01000003">
    <property type="protein sequence ID" value="STC94108.1"/>
    <property type="molecule type" value="Genomic_DNA"/>
</dbReference>
<proteinExistence type="predicted"/>
<evidence type="ECO:0000313" key="2">
    <source>
        <dbReference type="EMBL" id="STC94108.1"/>
    </source>
</evidence>
<dbReference type="InterPro" id="IPR025345">
    <property type="entry name" value="DUF4249"/>
</dbReference>
<dbReference type="Proteomes" id="UP000255224">
    <property type="component" value="Unassembled WGS sequence"/>
</dbReference>